<proteinExistence type="predicted"/>
<keyword evidence="2" id="KW-1185">Reference proteome</keyword>
<dbReference type="Proteomes" id="UP001597322">
    <property type="component" value="Unassembled WGS sequence"/>
</dbReference>
<name>A0ABW4M2W9_9HYPH</name>
<dbReference type="RefSeq" id="WP_377400162.1">
    <property type="nucleotide sequence ID" value="NZ_JBHUEQ010000016.1"/>
</dbReference>
<sequence length="206" mass="23827">MGNTEYRDAVRILFLLKEGSEVNRDPSTSQEYPLRFEGETRLQALDFWIRYPDYLADELLAQFEETGDKFFIDTARGIFDDDEPSEKTIPMLRRYYGAYERLDTVLAILSVRGLVRPVTLHHPTTNPQHFLVSKVGIEIADQIVSDHPIFDWYSQRARLVLRVANGRGGAALKKRQHEQKEYHDAQIGDLIPTIAERVQTRLAEIH</sequence>
<accession>A0ABW4M2W9</accession>
<reference evidence="2" key="1">
    <citation type="journal article" date="2019" name="Int. J. Syst. Evol. Microbiol.">
        <title>The Global Catalogue of Microorganisms (GCM) 10K type strain sequencing project: providing services to taxonomists for standard genome sequencing and annotation.</title>
        <authorList>
            <consortium name="The Broad Institute Genomics Platform"/>
            <consortium name="The Broad Institute Genome Sequencing Center for Infectious Disease"/>
            <person name="Wu L."/>
            <person name="Ma J."/>
        </authorList>
    </citation>
    <scope>NUCLEOTIDE SEQUENCE [LARGE SCALE GENOMIC DNA]</scope>
    <source>
        <strain evidence="2">CG52</strain>
    </source>
</reference>
<evidence type="ECO:0000313" key="2">
    <source>
        <dbReference type="Proteomes" id="UP001597322"/>
    </source>
</evidence>
<evidence type="ECO:0000313" key="1">
    <source>
        <dbReference type="EMBL" id="MFD1745793.1"/>
    </source>
</evidence>
<protein>
    <submittedName>
        <fullName evidence="1">Uncharacterized protein</fullName>
    </submittedName>
</protein>
<dbReference type="EMBL" id="JBHUEQ010000016">
    <property type="protein sequence ID" value="MFD1745793.1"/>
    <property type="molecule type" value="Genomic_DNA"/>
</dbReference>
<organism evidence="1 2">
    <name type="scientific">Rhizobium helianthi</name>
    <dbReference type="NCBI Taxonomy" id="1132695"/>
    <lineage>
        <taxon>Bacteria</taxon>
        <taxon>Pseudomonadati</taxon>
        <taxon>Pseudomonadota</taxon>
        <taxon>Alphaproteobacteria</taxon>
        <taxon>Hyphomicrobiales</taxon>
        <taxon>Rhizobiaceae</taxon>
        <taxon>Rhizobium/Agrobacterium group</taxon>
        <taxon>Rhizobium</taxon>
    </lineage>
</organism>
<comment type="caution">
    <text evidence="1">The sequence shown here is derived from an EMBL/GenBank/DDBJ whole genome shotgun (WGS) entry which is preliminary data.</text>
</comment>
<gene>
    <name evidence="1" type="ORF">ACFSE1_10005</name>
</gene>